<dbReference type="Proteomes" id="UP000782312">
    <property type="component" value="Unassembled WGS sequence"/>
</dbReference>
<name>A0A932I1H9_UNCTE</name>
<dbReference type="EMBL" id="JACPUR010000041">
    <property type="protein sequence ID" value="MBI3129616.1"/>
    <property type="molecule type" value="Genomic_DNA"/>
</dbReference>
<dbReference type="AlphaFoldDB" id="A0A932I1H9"/>
<evidence type="ECO:0000259" key="1">
    <source>
        <dbReference type="Pfam" id="PF07238"/>
    </source>
</evidence>
<evidence type="ECO:0000313" key="3">
    <source>
        <dbReference type="Proteomes" id="UP000782312"/>
    </source>
</evidence>
<reference evidence="2" key="1">
    <citation type="submission" date="2020-07" db="EMBL/GenBank/DDBJ databases">
        <title>Huge and variable diversity of episymbiotic CPR bacteria and DPANN archaea in groundwater ecosystems.</title>
        <authorList>
            <person name="He C.Y."/>
            <person name="Keren R."/>
            <person name="Whittaker M."/>
            <person name="Farag I.F."/>
            <person name="Doudna J."/>
            <person name="Cate J.H.D."/>
            <person name="Banfield J.F."/>
        </authorList>
    </citation>
    <scope>NUCLEOTIDE SEQUENCE</scope>
    <source>
        <strain evidence="2">NC_groundwater_763_Ag_S-0.2um_68_21</strain>
    </source>
</reference>
<evidence type="ECO:0000313" key="2">
    <source>
        <dbReference type="EMBL" id="MBI3129616.1"/>
    </source>
</evidence>
<protein>
    <submittedName>
        <fullName evidence="2">PilZ domain-containing protein</fullName>
    </submittedName>
</protein>
<comment type="caution">
    <text evidence="2">The sequence shown here is derived from an EMBL/GenBank/DDBJ whole genome shotgun (WGS) entry which is preliminary data.</text>
</comment>
<dbReference type="InterPro" id="IPR009875">
    <property type="entry name" value="PilZ_domain"/>
</dbReference>
<dbReference type="GO" id="GO:0035438">
    <property type="term" value="F:cyclic-di-GMP binding"/>
    <property type="evidence" value="ECO:0007669"/>
    <property type="project" value="InterPro"/>
</dbReference>
<feature type="domain" description="PilZ" evidence="1">
    <location>
        <begin position="4"/>
        <end position="100"/>
    </location>
</feature>
<accession>A0A932I1H9</accession>
<dbReference type="Pfam" id="PF07238">
    <property type="entry name" value="PilZ"/>
    <property type="match status" value="1"/>
</dbReference>
<sequence>MEEKRQDPRHHKRTASSVFIIAPELSEGPIEPVDFSSGGFGLKLSRCPLLGTTVSCTLHIGGVTLSGISARVAWTREEASPPRTWAAGLAIQFEEGERDELLIALSGLLAEIAAGS</sequence>
<organism evidence="2 3">
    <name type="scientific">Tectimicrobiota bacterium</name>
    <dbReference type="NCBI Taxonomy" id="2528274"/>
    <lineage>
        <taxon>Bacteria</taxon>
        <taxon>Pseudomonadati</taxon>
        <taxon>Nitrospinota/Tectimicrobiota group</taxon>
        <taxon>Candidatus Tectimicrobiota</taxon>
    </lineage>
</organism>
<gene>
    <name evidence="2" type="ORF">HYZ11_18560</name>
</gene>
<dbReference type="Gene3D" id="2.40.10.220">
    <property type="entry name" value="predicted glycosyltransferase like domains"/>
    <property type="match status" value="1"/>
</dbReference>
<proteinExistence type="predicted"/>